<proteinExistence type="predicted"/>
<organism evidence="2 3">
    <name type="scientific">Coccomyxa subellipsoidea</name>
    <dbReference type="NCBI Taxonomy" id="248742"/>
    <lineage>
        <taxon>Eukaryota</taxon>
        <taxon>Viridiplantae</taxon>
        <taxon>Chlorophyta</taxon>
        <taxon>core chlorophytes</taxon>
        <taxon>Trebouxiophyceae</taxon>
        <taxon>Trebouxiophyceae incertae sedis</taxon>
        <taxon>Coccomyxaceae</taxon>
        <taxon>Coccomyxa</taxon>
    </lineage>
</organism>
<gene>
    <name evidence="2" type="ORF">WJX75_003920</name>
</gene>
<keyword evidence="3" id="KW-1185">Reference proteome</keyword>
<dbReference type="EMBL" id="JALJOT010000001">
    <property type="protein sequence ID" value="KAK9918407.1"/>
    <property type="molecule type" value="Genomic_DNA"/>
</dbReference>
<feature type="region of interest" description="Disordered" evidence="1">
    <location>
        <begin position="1"/>
        <end position="20"/>
    </location>
</feature>
<name>A0ABR2Z360_9CHLO</name>
<dbReference type="Proteomes" id="UP001491310">
    <property type="component" value="Unassembled WGS sequence"/>
</dbReference>
<protein>
    <recommendedName>
        <fullName evidence="4">TNFR-Cys domain-containing protein</fullName>
    </recommendedName>
</protein>
<evidence type="ECO:0008006" key="4">
    <source>
        <dbReference type="Google" id="ProtNLM"/>
    </source>
</evidence>
<evidence type="ECO:0000313" key="2">
    <source>
        <dbReference type="EMBL" id="KAK9918407.1"/>
    </source>
</evidence>
<comment type="caution">
    <text evidence="2">The sequence shown here is derived from an EMBL/GenBank/DDBJ whole genome shotgun (WGS) entry which is preliminary data.</text>
</comment>
<evidence type="ECO:0000313" key="3">
    <source>
        <dbReference type="Proteomes" id="UP001491310"/>
    </source>
</evidence>
<accession>A0ABR2Z360</accession>
<sequence length="187" mass="19215">MKVREDGTAKTCIPRRQKSSRGKLSMKLPAASFVGAAATLLFACTVFAADTKEGRKILQYPSYGQSIGGAAVDTNVGWSSSDANGYSVVPGVTCPVGEVVCHGRAECVDLQSNILYCGSCSNSCDSFSQVCTSGACTCKTGLSPCSTYGGRCLDAQSCPSGASKVSDMNLDVNTQNAGTNPGDHVVG</sequence>
<reference evidence="2 3" key="1">
    <citation type="journal article" date="2024" name="Nat. Commun.">
        <title>Phylogenomics reveals the evolutionary origins of lichenization in chlorophyte algae.</title>
        <authorList>
            <person name="Puginier C."/>
            <person name="Libourel C."/>
            <person name="Otte J."/>
            <person name="Skaloud P."/>
            <person name="Haon M."/>
            <person name="Grisel S."/>
            <person name="Petersen M."/>
            <person name="Berrin J.G."/>
            <person name="Delaux P.M."/>
            <person name="Dal Grande F."/>
            <person name="Keller J."/>
        </authorList>
    </citation>
    <scope>NUCLEOTIDE SEQUENCE [LARGE SCALE GENOMIC DNA]</scope>
    <source>
        <strain evidence="2 3">SAG 216-7</strain>
    </source>
</reference>
<evidence type="ECO:0000256" key="1">
    <source>
        <dbReference type="SAM" id="MobiDB-lite"/>
    </source>
</evidence>